<protein>
    <submittedName>
        <fullName evidence="5">Cell wall integrity protein scw1</fullName>
    </submittedName>
</protein>
<feature type="compositionally biased region" description="Polar residues" evidence="3">
    <location>
        <begin position="556"/>
        <end position="571"/>
    </location>
</feature>
<keyword evidence="6" id="KW-1185">Reference proteome</keyword>
<dbReference type="PROSITE" id="PS50102">
    <property type="entry name" value="RRM"/>
    <property type="match status" value="2"/>
</dbReference>
<accession>A0A1R1PW71</accession>
<evidence type="ECO:0000256" key="3">
    <source>
        <dbReference type="SAM" id="MobiDB-lite"/>
    </source>
</evidence>
<feature type="region of interest" description="Disordered" evidence="3">
    <location>
        <begin position="532"/>
        <end position="571"/>
    </location>
</feature>
<feature type="region of interest" description="Disordered" evidence="3">
    <location>
        <begin position="400"/>
        <end position="447"/>
    </location>
</feature>
<organism evidence="5 6">
    <name type="scientific">Zancudomyces culisetae</name>
    <name type="common">Gut fungus</name>
    <name type="synonym">Smittium culisetae</name>
    <dbReference type="NCBI Taxonomy" id="1213189"/>
    <lineage>
        <taxon>Eukaryota</taxon>
        <taxon>Fungi</taxon>
        <taxon>Fungi incertae sedis</taxon>
        <taxon>Zoopagomycota</taxon>
        <taxon>Kickxellomycotina</taxon>
        <taxon>Harpellomycetes</taxon>
        <taxon>Harpellales</taxon>
        <taxon>Legeriomycetaceae</taxon>
        <taxon>Zancudomyces</taxon>
    </lineage>
</organism>
<dbReference type="InterPro" id="IPR035979">
    <property type="entry name" value="RBD_domain_sf"/>
</dbReference>
<dbReference type="PANTHER" id="PTHR10501">
    <property type="entry name" value="U1 SMALL NUCLEAR RIBONUCLEOPROTEIN A/U2 SMALL NUCLEAR RIBONUCLEOPROTEIN B"/>
    <property type="match status" value="1"/>
</dbReference>
<dbReference type="OrthoDB" id="431169at2759"/>
<dbReference type="EMBL" id="LSSK01000104">
    <property type="protein sequence ID" value="OMH85198.1"/>
    <property type="molecule type" value="Genomic_DNA"/>
</dbReference>
<dbReference type="InterPro" id="IPR012677">
    <property type="entry name" value="Nucleotide-bd_a/b_plait_sf"/>
</dbReference>
<feature type="compositionally biased region" description="Basic and acidic residues" evidence="3">
    <location>
        <begin position="412"/>
        <end position="438"/>
    </location>
</feature>
<dbReference type="InterPro" id="IPR000504">
    <property type="entry name" value="RRM_dom"/>
</dbReference>
<dbReference type="Gene3D" id="3.30.70.330">
    <property type="match status" value="2"/>
</dbReference>
<keyword evidence="1 2" id="KW-0694">RNA-binding</keyword>
<reference evidence="6" key="1">
    <citation type="submission" date="2017-01" db="EMBL/GenBank/DDBJ databases">
        <authorList>
            <person name="Wang Y."/>
            <person name="White M."/>
            <person name="Kvist S."/>
            <person name="Moncalvo J.-M."/>
        </authorList>
    </citation>
    <scope>NUCLEOTIDE SEQUENCE [LARGE SCALE GENOMIC DNA]</scope>
    <source>
        <strain evidence="6">COL-18-3</strain>
    </source>
</reference>
<dbReference type="GO" id="GO:0003723">
    <property type="term" value="F:RNA binding"/>
    <property type="evidence" value="ECO:0007669"/>
    <property type="project" value="UniProtKB-UniRule"/>
</dbReference>
<feature type="domain" description="RRM" evidence="4">
    <location>
        <begin position="8"/>
        <end position="98"/>
    </location>
</feature>
<comment type="caution">
    <text evidence="5">The sequence shown here is derived from an EMBL/GenBank/DDBJ whole genome shotgun (WGS) entry which is preliminary data.</text>
</comment>
<dbReference type="AlphaFoldDB" id="A0A1R1PW71"/>
<dbReference type="Pfam" id="PF00076">
    <property type="entry name" value="RRM_1"/>
    <property type="match status" value="1"/>
</dbReference>
<evidence type="ECO:0000313" key="5">
    <source>
        <dbReference type="EMBL" id="OMH85198.1"/>
    </source>
</evidence>
<gene>
    <name evidence="5" type="ORF">AX774_g1259</name>
</gene>
<feature type="domain" description="RRM" evidence="4">
    <location>
        <begin position="309"/>
        <end position="387"/>
    </location>
</feature>
<proteinExistence type="predicted"/>
<evidence type="ECO:0000313" key="6">
    <source>
        <dbReference type="Proteomes" id="UP000188320"/>
    </source>
</evidence>
<evidence type="ECO:0000256" key="2">
    <source>
        <dbReference type="PROSITE-ProRule" id="PRU00176"/>
    </source>
</evidence>
<dbReference type="SUPFAM" id="SSF54928">
    <property type="entry name" value="RNA-binding domain, RBD"/>
    <property type="match status" value="2"/>
</dbReference>
<dbReference type="SMART" id="SM00360">
    <property type="entry name" value="RRM"/>
    <property type="match status" value="2"/>
</dbReference>
<dbReference type="Proteomes" id="UP000188320">
    <property type="component" value="Unassembled WGS sequence"/>
</dbReference>
<evidence type="ECO:0000256" key="1">
    <source>
        <dbReference type="ARBA" id="ARBA00022884"/>
    </source>
</evidence>
<evidence type="ECO:0000259" key="4">
    <source>
        <dbReference type="PROSITE" id="PS50102"/>
    </source>
</evidence>
<sequence length="571" mass="62402">MNPNEEITTIFVVGFPEDIREREFQNMFIFSPGFEAATLKFPSQEETEKDSVTGGKKQIIGFAKFRSRVEALEARDILTGRKIDNESNCVIKAEMAKKNLHTKKGSGSGSIGQLGLEYGSAFPYSARAMRGFNGVNTSGFSSAHPFNMPYSSGRAFDFSENVISSNPLFRGRNASSTLNDTLNQNRLTGEGQMLQGGFGEVPIGGQDPMYYDSLRQGGIGLAKTQSERRGTLDNALLNRNSNMDLGSFRSRFDSLSIITNNLNPVGMQPSVSVPITAPLQNAPLPPAPGLARTATTRSTNFNDQNPPCNTLYVGNLPVNTREEELRQLFQSAKGYKRMCFRTKPKTGPMCFVEFQDVDCAANALIDYDGYLLSTSINGGIRLSYSKNPLGVRSSISATTQGVLPTGTGIDEQSAKNDGETGESSKEEQGSRKSSDASEKTSNSYDENKTRVDYDCHTTKKITELSESFHNRVSPKNLSSRGSTMFEDENDSYEIISKEINENVSSDPFSSGKEKGKVGSIDGYKSLSTTVYKEPSASMEKQADGSLRTGMFDSRGKLQQKSPTPNKFSPVI</sequence>
<name>A0A1R1PW71_ZANCU</name>